<dbReference type="Proteomes" id="UP000050465">
    <property type="component" value="Unassembled WGS sequence"/>
</dbReference>
<feature type="transmembrane region" description="Helical" evidence="6">
    <location>
        <begin position="240"/>
        <end position="263"/>
    </location>
</feature>
<dbReference type="InterPro" id="IPR051611">
    <property type="entry name" value="ECF_transporter_component"/>
</dbReference>
<dbReference type="EMBL" id="LJZR01000107">
    <property type="protein sequence ID" value="KPQ31381.1"/>
    <property type="molecule type" value="Genomic_DNA"/>
</dbReference>
<dbReference type="PANTHER" id="PTHR34857">
    <property type="entry name" value="SLL0384 PROTEIN"/>
    <property type="match status" value="1"/>
</dbReference>
<dbReference type="PATRIC" id="fig|1666911.3.peg.1035"/>
<evidence type="ECO:0000256" key="1">
    <source>
        <dbReference type="ARBA" id="ARBA00004651"/>
    </source>
</evidence>
<dbReference type="PANTHER" id="PTHR34857:SF2">
    <property type="entry name" value="SLL0384 PROTEIN"/>
    <property type="match status" value="1"/>
</dbReference>
<feature type="transmembrane region" description="Helical" evidence="6">
    <location>
        <begin position="69"/>
        <end position="93"/>
    </location>
</feature>
<evidence type="ECO:0000313" key="8">
    <source>
        <dbReference type="Proteomes" id="UP000050465"/>
    </source>
</evidence>
<evidence type="ECO:0000256" key="5">
    <source>
        <dbReference type="ARBA" id="ARBA00023136"/>
    </source>
</evidence>
<keyword evidence="4 6" id="KW-1133">Transmembrane helix</keyword>
<proteinExistence type="predicted"/>
<evidence type="ECO:0000256" key="3">
    <source>
        <dbReference type="ARBA" id="ARBA00022692"/>
    </source>
</evidence>
<keyword evidence="2" id="KW-1003">Cell membrane</keyword>
<name>A0A0P7YNI7_9CYAN</name>
<protein>
    <submittedName>
        <fullName evidence="7">ECF-type Co2+/Ni2+ uptake system permease component NikQ</fullName>
    </submittedName>
</protein>
<accession>A0A0P7YNI7</accession>
<evidence type="ECO:0000256" key="6">
    <source>
        <dbReference type="SAM" id="Phobius"/>
    </source>
</evidence>
<dbReference type="Pfam" id="PF02361">
    <property type="entry name" value="CbiQ"/>
    <property type="match status" value="1"/>
</dbReference>
<dbReference type="GO" id="GO:0043190">
    <property type="term" value="C:ATP-binding cassette (ABC) transporter complex"/>
    <property type="evidence" value="ECO:0007669"/>
    <property type="project" value="InterPro"/>
</dbReference>
<dbReference type="NCBIfam" id="TIGR02454">
    <property type="entry name" value="ECF_T_CbiQ"/>
    <property type="match status" value="1"/>
</dbReference>
<dbReference type="GO" id="GO:0006824">
    <property type="term" value="P:cobalt ion transport"/>
    <property type="evidence" value="ECO:0007669"/>
    <property type="project" value="InterPro"/>
</dbReference>
<dbReference type="CDD" id="cd16914">
    <property type="entry name" value="EcfT"/>
    <property type="match status" value="1"/>
</dbReference>
<sequence>MGAASLDTYVHRESVIHRWTPRLKLISLVGLMFAFATVRQLALVPWMLGLTAVLYGLSGLPLTFLRQRLSYPGLFILALVVVLPLTVGNTVLWQWGWLTLRQEGLMATLLIVGRFLSILTLGFILLGTTPFLTLLHAMRSLGLPTILADMTLLSYRYLFEIAAMLATMQQAMRLRGFGQKRQRWLRVNRQTMEQLAMLAGNLLIRSYEQSERVYKAMRLRGYGYGIKSVVGQNAAAQPCALSWGLAGLVLAAAIALVIAEGILRQ</sequence>
<feature type="transmembrane region" description="Helical" evidence="6">
    <location>
        <begin position="146"/>
        <end position="166"/>
    </location>
</feature>
<evidence type="ECO:0000256" key="4">
    <source>
        <dbReference type="ARBA" id="ARBA00022989"/>
    </source>
</evidence>
<comment type="subcellular location">
    <subcellularLocation>
        <location evidence="1">Cell membrane</location>
        <topology evidence="1">Multi-pass membrane protein</topology>
    </subcellularLocation>
</comment>
<organism evidence="7 8">
    <name type="scientific">Phormidesmis priestleyi Ana</name>
    <dbReference type="NCBI Taxonomy" id="1666911"/>
    <lineage>
        <taxon>Bacteria</taxon>
        <taxon>Bacillati</taxon>
        <taxon>Cyanobacteriota</taxon>
        <taxon>Cyanophyceae</taxon>
        <taxon>Leptolyngbyales</taxon>
        <taxon>Leptolyngbyaceae</taxon>
        <taxon>Phormidesmis</taxon>
    </lineage>
</organism>
<feature type="transmembrane region" description="Helical" evidence="6">
    <location>
        <begin position="105"/>
        <end position="126"/>
    </location>
</feature>
<dbReference type="InterPro" id="IPR003339">
    <property type="entry name" value="ABC/ECF_trnsptr_transmembrane"/>
</dbReference>
<keyword evidence="3 6" id="KW-0812">Transmembrane</keyword>
<evidence type="ECO:0000313" key="7">
    <source>
        <dbReference type="EMBL" id="KPQ31381.1"/>
    </source>
</evidence>
<gene>
    <name evidence="7" type="primary">nikQ</name>
    <name evidence="7" type="ORF">HLUCCA11_23870</name>
</gene>
<comment type="caution">
    <text evidence="7">The sequence shown here is derived from an EMBL/GenBank/DDBJ whole genome shotgun (WGS) entry which is preliminary data.</text>
</comment>
<dbReference type="InterPro" id="IPR012809">
    <property type="entry name" value="ECF_CbiQ"/>
</dbReference>
<keyword evidence="5 6" id="KW-0472">Membrane</keyword>
<dbReference type="STRING" id="1666911.HLUCCA11_23870"/>
<reference evidence="7 8" key="1">
    <citation type="submission" date="2015-09" db="EMBL/GenBank/DDBJ databases">
        <title>Identification and resolution of microdiversity through metagenomic sequencing of parallel consortia.</title>
        <authorList>
            <person name="Nelson W.C."/>
            <person name="Romine M.F."/>
            <person name="Lindemann S.R."/>
        </authorList>
    </citation>
    <scope>NUCLEOTIDE SEQUENCE [LARGE SCALE GENOMIC DNA]</scope>
    <source>
        <strain evidence="7">Ana</strain>
    </source>
</reference>
<dbReference type="AlphaFoldDB" id="A0A0P7YNI7"/>
<evidence type="ECO:0000256" key="2">
    <source>
        <dbReference type="ARBA" id="ARBA00022475"/>
    </source>
</evidence>